<evidence type="ECO:0000256" key="5">
    <source>
        <dbReference type="ARBA" id="ARBA00010122"/>
    </source>
</evidence>
<dbReference type="GO" id="GO:0005524">
    <property type="term" value="F:ATP binding"/>
    <property type="evidence" value="ECO:0007669"/>
    <property type="project" value="UniProtKB-KW"/>
</dbReference>
<dbReference type="UniPathway" id="UPA00050">
    <property type="reaction ID" value="UER00461"/>
</dbReference>
<evidence type="ECO:0000256" key="4">
    <source>
        <dbReference type="ARBA" id="ARBA00005139"/>
    </source>
</evidence>
<dbReference type="PROSITE" id="PS51671">
    <property type="entry name" value="ACT"/>
    <property type="match status" value="2"/>
</dbReference>
<keyword evidence="8 14" id="KW-0547">Nucleotide-binding</keyword>
<feature type="binding site" evidence="14">
    <location>
        <begin position="280"/>
        <end position="281"/>
    </location>
    <ligand>
        <name>ATP</name>
        <dbReference type="ChEBI" id="CHEBI:30616"/>
    </ligand>
</feature>
<dbReference type="InterPro" id="IPR036393">
    <property type="entry name" value="AceGlu_kinase-like_sf"/>
</dbReference>
<dbReference type="SUPFAM" id="SSF53633">
    <property type="entry name" value="Carbamate kinase-like"/>
    <property type="match status" value="1"/>
</dbReference>
<keyword evidence="10 14" id="KW-0067">ATP-binding</keyword>
<accession>A0A347ZWW0</accession>
<dbReference type="PANTHER" id="PTHR21499">
    <property type="entry name" value="ASPARTATE KINASE"/>
    <property type="match status" value="1"/>
</dbReference>
<sequence length="481" mass="51385">MAGKKVQNAQEANRLLLVKFGGTSMGSPTAQQQAAKIISDQAQLWDNVVVVISAMSGVTNSLIACADAALQRREDQYSTIITELQTRHFEAIHALAPQEMQADLCAEIDSQLATLKAFCDSIQVMGEVTARGMDAISCLGERMNARIFSACLQQAGLHSQPVDATELIVTDDNFQNARPLLDETCQKVKGLLPPLLEDGIVPVVTGFIAATAQGIPTTLGRGGSDYSASLLAECLDASEVWNCTDVDGVMTADPSIVPDARVIPQLAYDEMSEMAYFGAKVLHPKTIQPIVAKNIPMRVMNTFNPEHPGTRITQHSSALRGKLTCVTGIKNLSLFTIEGRGMLGVPGIAARTFGAVATQGASVLMISQSSSEQSIAFVVPSDMERKVQASLQHDLSVELERADINGIQIQSDVVIITVIGSGMRKTPGISARVFNAVAKEKINVIAIAQGSSEYSISLVVTSQDAKLAIQEIHREVIINGN</sequence>
<dbReference type="Proteomes" id="UP000256388">
    <property type="component" value="Unassembled WGS sequence"/>
</dbReference>
<evidence type="ECO:0000256" key="14">
    <source>
        <dbReference type="PIRSR" id="PIRSR000726-1"/>
    </source>
</evidence>
<keyword evidence="6 16" id="KW-0028">Amino-acid biosynthesis</keyword>
<keyword evidence="12" id="KW-0457">Lysine biosynthesis</keyword>
<keyword evidence="9 15" id="KW-0418">Kinase</keyword>
<evidence type="ECO:0000256" key="1">
    <source>
        <dbReference type="ARBA" id="ARBA00003121"/>
    </source>
</evidence>
<dbReference type="InterPro" id="IPR045865">
    <property type="entry name" value="ACT-like_dom_sf"/>
</dbReference>
<dbReference type="GO" id="GO:0009089">
    <property type="term" value="P:lysine biosynthetic process via diaminopimelate"/>
    <property type="evidence" value="ECO:0007669"/>
    <property type="project" value="UniProtKB-UniPathway"/>
</dbReference>
<dbReference type="FunFam" id="3.30.2130.10:FF:000001">
    <property type="entry name" value="Bifunctional aspartokinase/homoserine dehydrogenase"/>
    <property type="match status" value="1"/>
</dbReference>
<dbReference type="GO" id="GO:0005829">
    <property type="term" value="C:cytosol"/>
    <property type="evidence" value="ECO:0007669"/>
    <property type="project" value="TreeGrafter"/>
</dbReference>
<comment type="similarity">
    <text evidence="5 15">Belongs to the aspartokinase family.</text>
</comment>
<feature type="binding site" evidence="14">
    <location>
        <begin position="244"/>
        <end position="245"/>
    </location>
    <ligand>
        <name>ATP</name>
        <dbReference type="ChEBI" id="CHEBI:30616"/>
    </ligand>
</feature>
<dbReference type="PANTHER" id="PTHR21499:SF3">
    <property type="entry name" value="ASPARTOKINASE"/>
    <property type="match status" value="1"/>
</dbReference>
<dbReference type="PIRSF" id="PIRSF000726">
    <property type="entry name" value="Asp_kin"/>
    <property type="match status" value="1"/>
</dbReference>
<dbReference type="SUPFAM" id="SSF55021">
    <property type="entry name" value="ACT-like"/>
    <property type="match status" value="2"/>
</dbReference>
<dbReference type="UniPathway" id="UPA00034">
    <property type="reaction ID" value="UER00015"/>
</dbReference>
<evidence type="ECO:0000313" key="18">
    <source>
        <dbReference type="EMBL" id="REG05534.1"/>
    </source>
</evidence>
<reference evidence="18 19" key="1">
    <citation type="submission" date="2018-08" db="EMBL/GenBank/DDBJ databases">
        <title>Genomic Encyclopedia of Type Strains, Phase IV (KMG-IV): sequencing the most valuable type-strain genomes for metagenomic binning, comparative biology and taxonomic classification.</title>
        <authorList>
            <person name="Goeker M."/>
        </authorList>
    </citation>
    <scope>NUCLEOTIDE SEQUENCE [LARGE SCALE GENOMIC DNA]</scope>
    <source>
        <strain evidence="18 19">DSM 23923</strain>
    </source>
</reference>
<evidence type="ECO:0000256" key="8">
    <source>
        <dbReference type="ARBA" id="ARBA00022741"/>
    </source>
</evidence>
<evidence type="ECO:0000256" key="15">
    <source>
        <dbReference type="RuleBase" id="RU003448"/>
    </source>
</evidence>
<dbReference type="RefSeq" id="WP_116226191.1">
    <property type="nucleotide sequence ID" value="NZ_AP018437.1"/>
</dbReference>
<gene>
    <name evidence="18" type="ORF">DFR64_2938</name>
</gene>
<evidence type="ECO:0000256" key="9">
    <source>
        <dbReference type="ARBA" id="ARBA00022777"/>
    </source>
</evidence>
<dbReference type="InterPro" id="IPR005260">
    <property type="entry name" value="Asp_kin_monofn"/>
</dbReference>
<dbReference type="InterPro" id="IPR001341">
    <property type="entry name" value="Asp_kinase"/>
</dbReference>
<comment type="function">
    <text evidence="1">Catalyzes the phosphorylation of the beta-carboxyl group of aspartic acid with ATP to yield 4-phospho-L-aspartate, which is involved in the branched biosynthetic pathway leading to the biosynthesis of amino acids threonine, isoleucine and methionine.</text>
</comment>
<comment type="pathway">
    <text evidence="4 16">Amino-acid biosynthesis; L-threonine biosynthesis; L-threonine from L-aspartate: step 1/5.</text>
</comment>
<dbReference type="InterPro" id="IPR001048">
    <property type="entry name" value="Asp/Glu/Uridylate_kinase"/>
</dbReference>
<dbReference type="CDD" id="cd04892">
    <property type="entry name" value="ACT_AK-like_2"/>
    <property type="match status" value="1"/>
</dbReference>
<evidence type="ECO:0000256" key="6">
    <source>
        <dbReference type="ARBA" id="ARBA00022605"/>
    </source>
</evidence>
<dbReference type="GO" id="GO:0009090">
    <property type="term" value="P:homoserine biosynthetic process"/>
    <property type="evidence" value="ECO:0007669"/>
    <property type="project" value="TreeGrafter"/>
</dbReference>
<protein>
    <recommendedName>
        <fullName evidence="15">Aspartokinase</fullName>
        <ecNumber evidence="15">2.7.2.4</ecNumber>
    </recommendedName>
</protein>
<dbReference type="GO" id="GO:0004072">
    <property type="term" value="F:aspartate kinase activity"/>
    <property type="evidence" value="ECO:0007669"/>
    <property type="project" value="UniProtKB-EC"/>
</dbReference>
<evidence type="ECO:0000256" key="2">
    <source>
        <dbReference type="ARBA" id="ARBA00004766"/>
    </source>
</evidence>
<evidence type="ECO:0000256" key="3">
    <source>
        <dbReference type="ARBA" id="ARBA00004986"/>
    </source>
</evidence>
<dbReference type="InterPro" id="IPR018042">
    <property type="entry name" value="Aspartate_kinase_CS"/>
</dbReference>
<name>A0A347ZWW0_9CHLR</name>
<evidence type="ECO:0000256" key="10">
    <source>
        <dbReference type="ARBA" id="ARBA00022840"/>
    </source>
</evidence>
<proteinExistence type="inferred from homology"/>
<evidence type="ECO:0000313" key="19">
    <source>
        <dbReference type="Proteomes" id="UP000256388"/>
    </source>
</evidence>
<dbReference type="InterPro" id="IPR054352">
    <property type="entry name" value="ACT_Aspartokinase"/>
</dbReference>
<keyword evidence="7 15" id="KW-0808">Transferase</keyword>
<dbReference type="PROSITE" id="PS00324">
    <property type="entry name" value="ASPARTOKINASE"/>
    <property type="match status" value="1"/>
</dbReference>
<dbReference type="InterPro" id="IPR002912">
    <property type="entry name" value="ACT_dom"/>
</dbReference>
<keyword evidence="11" id="KW-0220">Diaminopimelate biosynthesis</keyword>
<evidence type="ECO:0000259" key="17">
    <source>
        <dbReference type="PROSITE" id="PS51671"/>
    </source>
</evidence>
<dbReference type="Gene3D" id="3.40.1160.10">
    <property type="entry name" value="Acetylglutamate kinase-like"/>
    <property type="match status" value="1"/>
</dbReference>
<evidence type="ECO:0000256" key="13">
    <source>
        <dbReference type="ARBA" id="ARBA00047872"/>
    </source>
</evidence>
<dbReference type="GO" id="GO:0009088">
    <property type="term" value="P:threonine biosynthetic process"/>
    <property type="evidence" value="ECO:0007669"/>
    <property type="project" value="UniProtKB-UniPathway"/>
</dbReference>
<dbReference type="OrthoDB" id="9799110at2"/>
<dbReference type="Pfam" id="PF00696">
    <property type="entry name" value="AA_kinase"/>
    <property type="match status" value="1"/>
</dbReference>
<dbReference type="GO" id="GO:0019877">
    <property type="term" value="P:diaminopimelate biosynthetic process"/>
    <property type="evidence" value="ECO:0007669"/>
    <property type="project" value="UniProtKB-KW"/>
</dbReference>
<dbReference type="UniPathway" id="UPA00051">
    <property type="reaction ID" value="UER00462"/>
</dbReference>
<dbReference type="Pfam" id="PF22468">
    <property type="entry name" value="ACT_9"/>
    <property type="match status" value="2"/>
</dbReference>
<dbReference type="NCBIfam" id="TIGR00657">
    <property type="entry name" value="asp_kinases"/>
    <property type="match status" value="1"/>
</dbReference>
<dbReference type="AlphaFoldDB" id="A0A347ZWW0"/>
<comment type="pathway">
    <text evidence="3 16">Amino-acid biosynthesis; L-methionine biosynthesis via de novo pathway; L-homoserine from L-aspartate: step 1/3.</text>
</comment>
<evidence type="ECO:0000256" key="12">
    <source>
        <dbReference type="ARBA" id="ARBA00023154"/>
    </source>
</evidence>
<organism evidence="18 19">
    <name type="scientific">Pelolinea submarina</name>
    <dbReference type="NCBI Taxonomy" id="913107"/>
    <lineage>
        <taxon>Bacteria</taxon>
        <taxon>Bacillati</taxon>
        <taxon>Chloroflexota</taxon>
        <taxon>Anaerolineae</taxon>
        <taxon>Anaerolineales</taxon>
        <taxon>Anaerolineaceae</taxon>
        <taxon>Pelolinea</taxon>
    </lineage>
</organism>
<dbReference type="Gene3D" id="3.30.2130.10">
    <property type="entry name" value="VC0802-like"/>
    <property type="match status" value="1"/>
</dbReference>
<evidence type="ECO:0000256" key="11">
    <source>
        <dbReference type="ARBA" id="ARBA00022915"/>
    </source>
</evidence>
<feature type="domain" description="ACT" evidence="17">
    <location>
        <begin position="418"/>
        <end position="481"/>
    </location>
</feature>
<evidence type="ECO:0000256" key="7">
    <source>
        <dbReference type="ARBA" id="ARBA00022679"/>
    </source>
</evidence>
<comment type="caution">
    <text evidence="18">The sequence shown here is derived from an EMBL/GenBank/DDBJ whole genome shotgun (WGS) entry which is preliminary data.</text>
</comment>
<keyword evidence="19" id="KW-1185">Reference proteome</keyword>
<comment type="pathway">
    <text evidence="2 16">Amino-acid biosynthesis; L-lysine biosynthesis via DAP pathway; (S)-tetrahydrodipicolinate from L-aspartate: step 1/4.</text>
</comment>
<evidence type="ECO:0000256" key="16">
    <source>
        <dbReference type="RuleBase" id="RU004249"/>
    </source>
</evidence>
<feature type="binding site" evidence="14">
    <location>
        <position position="141"/>
    </location>
    <ligand>
        <name>substrate</name>
    </ligand>
</feature>
<feature type="domain" description="ACT" evidence="17">
    <location>
        <begin position="337"/>
        <end position="409"/>
    </location>
</feature>
<dbReference type="EMBL" id="QUMS01000005">
    <property type="protein sequence ID" value="REG05534.1"/>
    <property type="molecule type" value="Genomic_DNA"/>
</dbReference>
<comment type="catalytic activity">
    <reaction evidence="13 15">
        <text>L-aspartate + ATP = 4-phospho-L-aspartate + ADP</text>
        <dbReference type="Rhea" id="RHEA:23776"/>
        <dbReference type="ChEBI" id="CHEBI:29991"/>
        <dbReference type="ChEBI" id="CHEBI:30616"/>
        <dbReference type="ChEBI" id="CHEBI:57535"/>
        <dbReference type="ChEBI" id="CHEBI:456216"/>
        <dbReference type="EC" id="2.7.2.4"/>
    </reaction>
</comment>
<dbReference type="EC" id="2.7.2.4" evidence="15"/>